<keyword evidence="8" id="KW-0472">Membrane</keyword>
<keyword evidence="13" id="KW-1185">Reference proteome</keyword>
<evidence type="ECO:0000256" key="8">
    <source>
        <dbReference type="ARBA" id="ARBA00023136"/>
    </source>
</evidence>
<dbReference type="RefSeq" id="WP_252849956.1">
    <property type="nucleotide sequence ID" value="NZ_BAPW01000047.1"/>
</dbReference>
<evidence type="ECO:0000313" key="13">
    <source>
        <dbReference type="Proteomes" id="UP001523401"/>
    </source>
</evidence>
<dbReference type="EMBL" id="JAMXQU010000012">
    <property type="protein sequence ID" value="MCO6160960.1"/>
    <property type="molecule type" value="Genomic_DNA"/>
</dbReference>
<protein>
    <submittedName>
        <fullName evidence="12">Cellulose synthase subunit BcsC-related outer membrane protein</fullName>
    </submittedName>
</protein>
<feature type="repeat" description="TPR" evidence="10">
    <location>
        <begin position="328"/>
        <end position="361"/>
    </location>
</feature>
<accession>A0ABT1CJB4</accession>
<dbReference type="SUPFAM" id="SSF48452">
    <property type="entry name" value="TPR-like"/>
    <property type="match status" value="1"/>
</dbReference>
<keyword evidence="7" id="KW-0135">Cellulose biosynthesis</keyword>
<organism evidence="12 13">
    <name type="scientific">Asaia lannensis NBRC 102526</name>
    <dbReference type="NCBI Taxonomy" id="1307926"/>
    <lineage>
        <taxon>Bacteria</taxon>
        <taxon>Pseudomonadati</taxon>
        <taxon>Pseudomonadota</taxon>
        <taxon>Alphaproteobacteria</taxon>
        <taxon>Acetobacterales</taxon>
        <taxon>Acetobacteraceae</taxon>
        <taxon>Asaia</taxon>
    </lineage>
</organism>
<dbReference type="Pfam" id="PF05420">
    <property type="entry name" value="BCSC_C"/>
    <property type="match status" value="1"/>
</dbReference>
<evidence type="ECO:0000256" key="1">
    <source>
        <dbReference type="ARBA" id="ARBA00004339"/>
    </source>
</evidence>
<evidence type="ECO:0000256" key="10">
    <source>
        <dbReference type="PROSITE-ProRule" id="PRU00339"/>
    </source>
</evidence>
<comment type="similarity">
    <text evidence="3">Belongs to the AcsC/BcsC family.</text>
</comment>
<dbReference type="Gene3D" id="1.25.40.10">
    <property type="entry name" value="Tetratricopeptide repeat domain"/>
    <property type="match status" value="4"/>
</dbReference>
<evidence type="ECO:0000256" key="4">
    <source>
        <dbReference type="ARBA" id="ARBA00022729"/>
    </source>
</evidence>
<evidence type="ECO:0000313" key="12">
    <source>
        <dbReference type="EMBL" id="MCO6160960.1"/>
    </source>
</evidence>
<feature type="domain" description="Cellulose synthase operon C C-terminal" evidence="11">
    <location>
        <begin position="897"/>
        <end position="1232"/>
    </location>
</feature>
<keyword evidence="9" id="KW-0998">Cell outer membrane</keyword>
<evidence type="ECO:0000256" key="3">
    <source>
        <dbReference type="ARBA" id="ARBA00005886"/>
    </source>
</evidence>
<dbReference type="SMART" id="SM00028">
    <property type="entry name" value="TPR"/>
    <property type="match status" value="5"/>
</dbReference>
<evidence type="ECO:0000256" key="6">
    <source>
        <dbReference type="ARBA" id="ARBA00022803"/>
    </source>
</evidence>
<dbReference type="InterPro" id="IPR003921">
    <property type="entry name" value="Cell_synth_C"/>
</dbReference>
<evidence type="ECO:0000256" key="2">
    <source>
        <dbReference type="ARBA" id="ARBA00005186"/>
    </source>
</evidence>
<evidence type="ECO:0000256" key="9">
    <source>
        <dbReference type="ARBA" id="ARBA00023237"/>
    </source>
</evidence>
<evidence type="ECO:0000259" key="11">
    <source>
        <dbReference type="Pfam" id="PF05420"/>
    </source>
</evidence>
<keyword evidence="5" id="KW-0677">Repeat</keyword>
<proteinExistence type="inferred from homology"/>
<sequence length="1236" mass="134389">MTNKKIAQQERGRAQLALRAVLCTGMLPGISLPLCNGVAVAQTVQTSDTARILQPVIKRARYWFEHGRMDEARVALSQARQLAPSDPDVLALEGQMSLQDGDIADAHRILKQIRDHSNDPDAGRQLDMDLQARAAPAPEVQNARALSQRGATAQAAAAYLRAFPDRPPSLYALEYYRTLAGVPEQRTKAQQGLGKLVSSSPDNIEYQIAYAQSLVWDEKTRITGIRRLEALGKMAGLTGAQKEQIAATTRQSVLWLPANATSDSLISSYLNAHPDDRDIQALRGRALGGTLKPFEIERQKGWDALRSNNLQAAVVAFRQGLALAPNDPDTLGGLGVTLLRQKRDAEARTYLERAIQADPASAARWRAAESGAVLNDTYARANYLFAKERYAETLALINPLIAHAPGQSWLKAMRADILERTGRRDEAITIYRSLLSAEPRNVSYRERLVRALIDDRRFDEANAVLSDSSVPNAQLKALIYDSQAAQASTQAERLSILQRADRDDALSPWSRLHYAQALIAENRRSDADQVMAPLLNASSERDQASLQAALYYAAQTGDDAAVTRLRALVPERAMTPELQAVLRRAAFRQDLANAPSDREAARFYFAHILDQGDPDGSLAQAAAMGLYDRGDAAGAAQLLDIQIAHAGGRLNPAQRVAFAGAFLHMRDLERARRFSAWLKGVTLTPEQVTQLAQIDTALAVATSDRLNEHGNRARAYEALAPALDKPNPPVAANLALARLYASGGQYAQAYQINLRAVQHDPGDLDAYLALIQTTIAMHRYAEASGYLQQMNAIAPTDPRSWYAAAQLDRARGNIRAAVRELAQARLLRIEQIAPERGQAFTRPNPFASEDVTLVSNETDPLIRQMDADLTQISDGMAASVNISPGIDSRSGSGLNGLSNVTTDVAGTLPVGGGHIRLAATPTFLSSRSYRSGDVNGPRDIGYNPLNSVIGGAVNQSSAFNATGVALSARYDWRWLTLDAGTSPLGFAVTNVLGGVSIAPKLARNTILTVGVERRSVQDSLVSYSGLRDASGATWGGVTRNRLYAQLAYGDADASVYMRGGGSYLTGRNTKSNTGYEAGAGGQIKVWDWGQQNLHVGTDLTWFGYDRNEYQFTYGNGGYFSPQNFLAFTFPVTYAGSYKQIDWRVIGRAGYQTYHSNRAETFPNNPDSQALLANVAPLYAYQEGNSANGLTGGIYGAVDYRMTPSLKLSLNADYQRAGPWNEVRAFVAAKYSFLGTK</sequence>
<evidence type="ECO:0000256" key="5">
    <source>
        <dbReference type="ARBA" id="ARBA00022737"/>
    </source>
</evidence>
<gene>
    <name evidence="12" type="ORF">NF685_13045</name>
</gene>
<keyword evidence="4" id="KW-0732">Signal</keyword>
<keyword evidence="6 10" id="KW-0802">TPR repeat</keyword>
<dbReference type="Pfam" id="PF14559">
    <property type="entry name" value="TPR_19"/>
    <property type="match status" value="2"/>
</dbReference>
<dbReference type="PANTHER" id="PTHR12558:SF13">
    <property type="entry name" value="CELL DIVISION CYCLE PROTEIN 27 HOMOLOG"/>
    <property type="match status" value="1"/>
</dbReference>
<dbReference type="Pfam" id="PF13432">
    <property type="entry name" value="TPR_16"/>
    <property type="match status" value="2"/>
</dbReference>
<comment type="caution">
    <text evidence="12">The sequence shown here is derived from an EMBL/GenBank/DDBJ whole genome shotgun (WGS) entry which is preliminary data.</text>
</comment>
<dbReference type="PANTHER" id="PTHR12558">
    <property type="entry name" value="CELL DIVISION CYCLE 16,23,27"/>
    <property type="match status" value="1"/>
</dbReference>
<comment type="pathway">
    <text evidence="2">Glycan metabolism; bacterial cellulose biosynthesis.</text>
</comment>
<dbReference type="Proteomes" id="UP001523401">
    <property type="component" value="Unassembled WGS sequence"/>
</dbReference>
<name>A0ABT1CJB4_9PROT</name>
<dbReference type="InterPro" id="IPR008410">
    <property type="entry name" value="BCSC_C"/>
</dbReference>
<dbReference type="InterPro" id="IPR019734">
    <property type="entry name" value="TPR_rpt"/>
</dbReference>
<comment type="subcellular location">
    <subcellularLocation>
        <location evidence="1">Cell outer membrane</location>
        <topology evidence="1">Peripheral membrane protein</topology>
    </subcellularLocation>
</comment>
<dbReference type="PRINTS" id="PR01441">
    <property type="entry name" value="CELLSNTHASEC"/>
</dbReference>
<dbReference type="InterPro" id="IPR011990">
    <property type="entry name" value="TPR-like_helical_dom_sf"/>
</dbReference>
<evidence type="ECO:0000256" key="7">
    <source>
        <dbReference type="ARBA" id="ARBA00022916"/>
    </source>
</evidence>
<dbReference type="PROSITE" id="PS50005">
    <property type="entry name" value="TPR"/>
    <property type="match status" value="1"/>
</dbReference>
<reference evidence="12 13" key="1">
    <citation type="submission" date="2022-06" db="EMBL/GenBank/DDBJ databases">
        <title>Whole-genome of Asaia lannensis strain LMG 27011T.</title>
        <authorList>
            <person name="Sombolestani A."/>
        </authorList>
    </citation>
    <scope>NUCLEOTIDE SEQUENCE [LARGE SCALE GENOMIC DNA]</scope>
    <source>
        <strain evidence="12 13">NBRC 102526</strain>
    </source>
</reference>